<dbReference type="EMBL" id="JAGMUU010000008">
    <property type="protein sequence ID" value="KAH7147084.1"/>
    <property type="molecule type" value="Genomic_DNA"/>
</dbReference>
<sequence length="266" mass="30946">MPKLLLSASTAHNASTAYHDLAEIRQQQEESLQVEAEKSHRRELRGHRTTLKKEMDKLREKWRSSNKEVEVNGVMMKVPVFKKWLELTGQKDDFLDMENTSQKYLDLLSQRNDGFIIDTKRDPRIQAAIRKLKYASKPLSEAAELTALRRDLESDASLSSTSLGHFNDEDNNNENSFEPENDTYDGGESGDDDDIKIITETQELRPWERSSPPVPETEEVDDEQETPCPPRYIKPHQSTYKHIKKDLETFRDRLRKHNRFHGHDTI</sequence>
<evidence type="ECO:0000313" key="3">
    <source>
        <dbReference type="Proteomes" id="UP000717696"/>
    </source>
</evidence>
<name>A0A9P9EXG9_9HYPO</name>
<comment type="caution">
    <text evidence="2">The sequence shown here is derived from an EMBL/GenBank/DDBJ whole genome shotgun (WGS) entry which is preliminary data.</text>
</comment>
<feature type="compositionally biased region" description="Acidic residues" evidence="1">
    <location>
        <begin position="216"/>
        <end position="225"/>
    </location>
</feature>
<proteinExistence type="predicted"/>
<protein>
    <submittedName>
        <fullName evidence="2">Uncharacterized protein</fullName>
    </submittedName>
</protein>
<dbReference type="OrthoDB" id="5102378at2759"/>
<gene>
    <name evidence="2" type="ORF">B0J13DRAFT_524790</name>
</gene>
<feature type="compositionally biased region" description="Acidic residues" evidence="1">
    <location>
        <begin position="169"/>
        <end position="194"/>
    </location>
</feature>
<reference evidence="2" key="1">
    <citation type="journal article" date="2021" name="Nat. Commun.">
        <title>Genetic determinants of endophytism in the Arabidopsis root mycobiome.</title>
        <authorList>
            <person name="Mesny F."/>
            <person name="Miyauchi S."/>
            <person name="Thiergart T."/>
            <person name="Pickel B."/>
            <person name="Atanasova L."/>
            <person name="Karlsson M."/>
            <person name="Huettel B."/>
            <person name="Barry K.W."/>
            <person name="Haridas S."/>
            <person name="Chen C."/>
            <person name="Bauer D."/>
            <person name="Andreopoulos W."/>
            <person name="Pangilinan J."/>
            <person name="LaButti K."/>
            <person name="Riley R."/>
            <person name="Lipzen A."/>
            <person name="Clum A."/>
            <person name="Drula E."/>
            <person name="Henrissat B."/>
            <person name="Kohler A."/>
            <person name="Grigoriev I.V."/>
            <person name="Martin F.M."/>
            <person name="Hacquard S."/>
        </authorList>
    </citation>
    <scope>NUCLEOTIDE SEQUENCE</scope>
    <source>
        <strain evidence="2">MPI-CAGE-AT-0021</strain>
    </source>
</reference>
<organism evidence="2 3">
    <name type="scientific">Dactylonectria estremocensis</name>
    <dbReference type="NCBI Taxonomy" id="1079267"/>
    <lineage>
        <taxon>Eukaryota</taxon>
        <taxon>Fungi</taxon>
        <taxon>Dikarya</taxon>
        <taxon>Ascomycota</taxon>
        <taxon>Pezizomycotina</taxon>
        <taxon>Sordariomycetes</taxon>
        <taxon>Hypocreomycetidae</taxon>
        <taxon>Hypocreales</taxon>
        <taxon>Nectriaceae</taxon>
        <taxon>Dactylonectria</taxon>
    </lineage>
</organism>
<keyword evidence="3" id="KW-1185">Reference proteome</keyword>
<evidence type="ECO:0000256" key="1">
    <source>
        <dbReference type="SAM" id="MobiDB-lite"/>
    </source>
</evidence>
<dbReference type="AlphaFoldDB" id="A0A9P9EXG9"/>
<dbReference type="Proteomes" id="UP000717696">
    <property type="component" value="Unassembled WGS sequence"/>
</dbReference>
<evidence type="ECO:0000313" key="2">
    <source>
        <dbReference type="EMBL" id="KAH7147084.1"/>
    </source>
</evidence>
<accession>A0A9P9EXG9</accession>
<feature type="region of interest" description="Disordered" evidence="1">
    <location>
        <begin position="159"/>
        <end position="235"/>
    </location>
</feature>